<dbReference type="Proteomes" id="UP001602245">
    <property type="component" value="Unassembled WGS sequence"/>
</dbReference>
<name>A0ABW6WAR0_9ACTN</name>
<dbReference type="EC" id="1.1.1.-" evidence="4"/>
<sequence length="244" mass="24657">MELSGKIALVTGATGGIGGATARLLAARGARVVASGRDAQRGEALVKEITEAGGTARFVAADLTDVASLRRLADEAGDVDILVNNAALFPIAATTEQEPDRLDEAFAANVRAPYLLVAALAPAMAAKGSGSIVNVSTMAARIGMPGLSTYSATKAALEALTRTWAAEFSPAGVRVNTVSPGPTRTDMVMLSMGEEGAAQVAGTTLLKRLADPGEIAEVIGFLASDRAGFMTGATVAVDAGRTAI</sequence>
<dbReference type="InterPro" id="IPR036291">
    <property type="entry name" value="NAD(P)-bd_dom_sf"/>
</dbReference>
<evidence type="ECO:0000259" key="3">
    <source>
        <dbReference type="SMART" id="SM00822"/>
    </source>
</evidence>
<dbReference type="EMBL" id="JBIAZU010000001">
    <property type="protein sequence ID" value="MFF5289410.1"/>
    <property type="molecule type" value="Genomic_DNA"/>
</dbReference>
<reference evidence="4 5" key="1">
    <citation type="submission" date="2024-10" db="EMBL/GenBank/DDBJ databases">
        <title>The Natural Products Discovery Center: Release of the First 8490 Sequenced Strains for Exploring Actinobacteria Biosynthetic Diversity.</title>
        <authorList>
            <person name="Kalkreuter E."/>
            <person name="Kautsar S.A."/>
            <person name="Yang D."/>
            <person name="Bader C.D."/>
            <person name="Teijaro C.N."/>
            <person name="Fluegel L."/>
            <person name="Davis C.M."/>
            <person name="Simpson J.R."/>
            <person name="Lauterbach L."/>
            <person name="Steele A.D."/>
            <person name="Gui C."/>
            <person name="Meng S."/>
            <person name="Li G."/>
            <person name="Viehrig K."/>
            <person name="Ye F."/>
            <person name="Su P."/>
            <person name="Kiefer A.F."/>
            <person name="Nichols A."/>
            <person name="Cepeda A.J."/>
            <person name="Yan W."/>
            <person name="Fan B."/>
            <person name="Jiang Y."/>
            <person name="Adhikari A."/>
            <person name="Zheng C.-J."/>
            <person name="Schuster L."/>
            <person name="Cowan T.M."/>
            <person name="Smanski M.J."/>
            <person name="Chevrette M.G."/>
            <person name="De Carvalho L.P.S."/>
            <person name="Shen B."/>
        </authorList>
    </citation>
    <scope>NUCLEOTIDE SEQUENCE [LARGE SCALE GENOMIC DNA]</scope>
    <source>
        <strain evidence="4 5">NPDC000087</strain>
    </source>
</reference>
<dbReference type="PANTHER" id="PTHR43639:SF1">
    <property type="entry name" value="SHORT-CHAIN DEHYDROGENASE_REDUCTASE FAMILY PROTEIN"/>
    <property type="match status" value="1"/>
</dbReference>
<feature type="domain" description="Ketoreductase" evidence="3">
    <location>
        <begin position="6"/>
        <end position="181"/>
    </location>
</feature>
<keyword evidence="2 4" id="KW-0560">Oxidoreductase</keyword>
<dbReference type="SMART" id="SM00822">
    <property type="entry name" value="PKS_KR"/>
    <property type="match status" value="1"/>
</dbReference>
<dbReference type="PRINTS" id="PR00081">
    <property type="entry name" value="GDHRDH"/>
</dbReference>
<dbReference type="InterPro" id="IPR057326">
    <property type="entry name" value="KR_dom"/>
</dbReference>
<accession>A0ABW6WAR0</accession>
<evidence type="ECO:0000313" key="4">
    <source>
        <dbReference type="EMBL" id="MFF5289410.1"/>
    </source>
</evidence>
<organism evidence="4 5">
    <name type="scientific">Paractinoplanes globisporus</name>
    <dbReference type="NCBI Taxonomy" id="113565"/>
    <lineage>
        <taxon>Bacteria</taxon>
        <taxon>Bacillati</taxon>
        <taxon>Actinomycetota</taxon>
        <taxon>Actinomycetes</taxon>
        <taxon>Micromonosporales</taxon>
        <taxon>Micromonosporaceae</taxon>
        <taxon>Paractinoplanes</taxon>
    </lineage>
</organism>
<gene>
    <name evidence="4" type="ORF">ACFY35_08225</name>
</gene>
<dbReference type="InterPro" id="IPR002347">
    <property type="entry name" value="SDR_fam"/>
</dbReference>
<keyword evidence="5" id="KW-1185">Reference proteome</keyword>
<dbReference type="CDD" id="cd05233">
    <property type="entry name" value="SDR_c"/>
    <property type="match status" value="1"/>
</dbReference>
<dbReference type="PRINTS" id="PR00080">
    <property type="entry name" value="SDRFAMILY"/>
</dbReference>
<evidence type="ECO:0000313" key="5">
    <source>
        <dbReference type="Proteomes" id="UP001602245"/>
    </source>
</evidence>
<proteinExistence type="inferred from homology"/>
<dbReference type="SUPFAM" id="SSF51735">
    <property type="entry name" value="NAD(P)-binding Rossmann-fold domains"/>
    <property type="match status" value="1"/>
</dbReference>
<evidence type="ECO:0000256" key="1">
    <source>
        <dbReference type="ARBA" id="ARBA00006484"/>
    </source>
</evidence>
<dbReference type="PANTHER" id="PTHR43639">
    <property type="entry name" value="OXIDOREDUCTASE, SHORT-CHAIN DEHYDROGENASE/REDUCTASE FAMILY (AFU_ORTHOLOGUE AFUA_5G02870)"/>
    <property type="match status" value="1"/>
</dbReference>
<protein>
    <submittedName>
        <fullName evidence="4">SDR family NAD(P)-dependent oxidoreductase</fullName>
        <ecNumber evidence="4">1.1.1.-</ecNumber>
    </submittedName>
</protein>
<evidence type="ECO:0000256" key="2">
    <source>
        <dbReference type="ARBA" id="ARBA00023002"/>
    </source>
</evidence>
<dbReference type="Pfam" id="PF13561">
    <property type="entry name" value="adh_short_C2"/>
    <property type="match status" value="1"/>
</dbReference>
<dbReference type="Gene3D" id="3.40.50.720">
    <property type="entry name" value="NAD(P)-binding Rossmann-like Domain"/>
    <property type="match status" value="1"/>
</dbReference>
<dbReference type="GO" id="GO:0016491">
    <property type="term" value="F:oxidoreductase activity"/>
    <property type="evidence" value="ECO:0007669"/>
    <property type="project" value="UniProtKB-KW"/>
</dbReference>
<comment type="caution">
    <text evidence="4">The sequence shown here is derived from an EMBL/GenBank/DDBJ whole genome shotgun (WGS) entry which is preliminary data.</text>
</comment>
<dbReference type="RefSeq" id="WP_020509745.1">
    <property type="nucleotide sequence ID" value="NZ_JBIAZU010000001.1"/>
</dbReference>
<comment type="similarity">
    <text evidence="1">Belongs to the short-chain dehydrogenases/reductases (SDR) family.</text>
</comment>